<dbReference type="InterPro" id="IPR001584">
    <property type="entry name" value="Integrase_cat-core"/>
</dbReference>
<protein>
    <submittedName>
        <fullName evidence="4">Transposase</fullName>
    </submittedName>
</protein>
<evidence type="ECO:0000256" key="2">
    <source>
        <dbReference type="SAM" id="MobiDB-lite"/>
    </source>
</evidence>
<dbReference type="STRING" id="910347.SAMN05421773_11513"/>
<dbReference type="Pfam" id="PF22483">
    <property type="entry name" value="Mu-transpos_C_2"/>
    <property type="match status" value="1"/>
</dbReference>
<dbReference type="SUPFAM" id="SSF53098">
    <property type="entry name" value="Ribonuclease H-like"/>
    <property type="match status" value="1"/>
</dbReference>
<keyword evidence="5" id="KW-1185">Reference proteome</keyword>
<dbReference type="AlphaFoldDB" id="A0A1I1S858"/>
<comment type="similarity">
    <text evidence="1">Belongs to the transposase IS21/IS408/IS1162 family.</text>
</comment>
<feature type="domain" description="Integrase catalytic" evidence="3">
    <location>
        <begin position="108"/>
        <end position="284"/>
    </location>
</feature>
<dbReference type="GO" id="GO:0015074">
    <property type="term" value="P:DNA integration"/>
    <property type="evidence" value="ECO:0007669"/>
    <property type="project" value="InterPro"/>
</dbReference>
<evidence type="ECO:0000313" key="4">
    <source>
        <dbReference type="EMBL" id="SFD42532.1"/>
    </source>
</evidence>
<name>A0A1I1S858_9ACTN</name>
<dbReference type="PANTHER" id="PTHR35004">
    <property type="entry name" value="TRANSPOSASE RV3428C-RELATED"/>
    <property type="match status" value="1"/>
</dbReference>
<dbReference type="PROSITE" id="PS50994">
    <property type="entry name" value="INTEGRASE"/>
    <property type="match status" value="1"/>
</dbReference>
<proteinExistence type="inferred from homology"/>
<reference evidence="4 5" key="1">
    <citation type="submission" date="2016-10" db="EMBL/GenBank/DDBJ databases">
        <authorList>
            <person name="de Groot N.N."/>
        </authorList>
    </citation>
    <scope>NUCLEOTIDE SEQUENCE [LARGE SCALE GENOMIC DNA]</scope>
    <source>
        <strain evidence="4 5">CGMCC 4.5739</strain>
    </source>
</reference>
<dbReference type="InterPro" id="IPR036397">
    <property type="entry name" value="RNaseH_sf"/>
</dbReference>
<gene>
    <name evidence="4" type="ORF">SAMN05421773_11513</name>
</gene>
<dbReference type="EMBL" id="FOLM01000015">
    <property type="protein sequence ID" value="SFD42532.1"/>
    <property type="molecule type" value="Genomic_DNA"/>
</dbReference>
<feature type="region of interest" description="Disordered" evidence="2">
    <location>
        <begin position="465"/>
        <end position="493"/>
    </location>
</feature>
<organism evidence="4 5">
    <name type="scientific">Streptomyces aidingensis</name>
    <dbReference type="NCBI Taxonomy" id="910347"/>
    <lineage>
        <taxon>Bacteria</taxon>
        <taxon>Bacillati</taxon>
        <taxon>Actinomycetota</taxon>
        <taxon>Actinomycetes</taxon>
        <taxon>Kitasatosporales</taxon>
        <taxon>Streptomycetaceae</taxon>
        <taxon>Streptomyces</taxon>
    </lineage>
</organism>
<accession>A0A1I1S858</accession>
<evidence type="ECO:0000313" key="5">
    <source>
        <dbReference type="Proteomes" id="UP000199207"/>
    </source>
</evidence>
<dbReference type="Proteomes" id="UP000199207">
    <property type="component" value="Unassembled WGS sequence"/>
</dbReference>
<dbReference type="Gene3D" id="3.30.420.10">
    <property type="entry name" value="Ribonuclease H-like superfamily/Ribonuclease H"/>
    <property type="match status" value="1"/>
</dbReference>
<feature type="region of interest" description="Disordered" evidence="2">
    <location>
        <begin position="350"/>
        <end position="383"/>
    </location>
</feature>
<evidence type="ECO:0000256" key="1">
    <source>
        <dbReference type="ARBA" id="ARBA00009277"/>
    </source>
</evidence>
<dbReference type="GO" id="GO:0003676">
    <property type="term" value="F:nucleic acid binding"/>
    <property type="evidence" value="ECO:0007669"/>
    <property type="project" value="InterPro"/>
</dbReference>
<dbReference type="InterPro" id="IPR012337">
    <property type="entry name" value="RNaseH-like_sf"/>
</dbReference>
<evidence type="ECO:0000259" key="3">
    <source>
        <dbReference type="PROSITE" id="PS50994"/>
    </source>
</evidence>
<dbReference type="InterPro" id="IPR054353">
    <property type="entry name" value="IstA-like_C"/>
</dbReference>
<feature type="compositionally biased region" description="Basic and acidic residues" evidence="2">
    <location>
        <begin position="364"/>
        <end position="381"/>
    </location>
</feature>
<sequence length="493" mass="54028">MEILEAYDLTGSYRAAAELAGVDHHTVKRYVLLRGKGDPTKPKLRPKMIDEFMPKIEELVERSGGRIGADKVHEKITAMGFAGTDRTTRRAVAAAKASYRAGHRRVFRPWIPEPGLWLQWDWGEGPRIAGRRTWLWCSWLAWSRFRVVIPVLDKTLPTIASCMDATLRRIGGAPTYALTDNERTVTADHIARIPVRNPQIIEIGHHYGLTIRTCVPADPQSKGGSEATVRIAKRDLVPTDVNLRAAYRDFTELEDACAAFTDEVNSKVHRAIRRRPAEALAEEVLRLHRLPDRPFTAALGTTRKVAGDATISVDSVRYSVPHQLAGQTVWARFHGDELVVTAVGEGGAVEAARHRRSTPGNPSIKDEHYPPREGKDGDRTPRATSAGEAAFLALGPGAASWLIEAAAAGARRMRPKMAEAVALAKLHGPAEVDRALGTAAIAGRFAENDLISILDHHIGRNLAEPTRASEDHSLQPGTSAWSRFGIAPEGDEH</sequence>